<dbReference type="InterPro" id="IPR016040">
    <property type="entry name" value="NAD(P)-bd_dom"/>
</dbReference>
<dbReference type="Gene3D" id="3.40.50.720">
    <property type="entry name" value="NAD(P)-binding Rossmann-like Domain"/>
    <property type="match status" value="1"/>
</dbReference>
<evidence type="ECO:0000259" key="1">
    <source>
        <dbReference type="Pfam" id="PF13460"/>
    </source>
</evidence>
<dbReference type="STRING" id="675864.SAMN04489747_2930"/>
<keyword evidence="3" id="KW-1185">Reference proteome</keyword>
<dbReference type="Proteomes" id="UP000198546">
    <property type="component" value="Chromosome i"/>
</dbReference>
<dbReference type="PANTHER" id="PTHR15020:SF50">
    <property type="entry name" value="UPF0659 PROTEIN YMR090W"/>
    <property type="match status" value="1"/>
</dbReference>
<dbReference type="EMBL" id="LT629688">
    <property type="protein sequence ID" value="SDE25373.1"/>
    <property type="molecule type" value="Genomic_DNA"/>
</dbReference>
<dbReference type="AlphaFoldDB" id="A0A1G7BEB2"/>
<protein>
    <submittedName>
        <fullName evidence="2">NAD(P)H-binding</fullName>
    </submittedName>
</protein>
<dbReference type="PANTHER" id="PTHR15020">
    <property type="entry name" value="FLAVIN REDUCTASE-RELATED"/>
    <property type="match status" value="1"/>
</dbReference>
<dbReference type="SUPFAM" id="SSF51735">
    <property type="entry name" value="NAD(P)-binding Rossmann-fold domains"/>
    <property type="match status" value="1"/>
</dbReference>
<dbReference type="OrthoDB" id="4248066at2"/>
<evidence type="ECO:0000313" key="2">
    <source>
        <dbReference type="EMBL" id="SDE25373.1"/>
    </source>
</evidence>
<evidence type="ECO:0000313" key="3">
    <source>
        <dbReference type="Proteomes" id="UP000198546"/>
    </source>
</evidence>
<accession>A0A1G7BEB2</accession>
<dbReference type="RefSeq" id="WP_090594573.1">
    <property type="nucleotide sequence ID" value="NZ_LT629688.1"/>
</dbReference>
<gene>
    <name evidence="2" type="ORF">SAMN04489747_2930</name>
</gene>
<feature type="domain" description="NAD(P)-binding" evidence="1">
    <location>
        <begin position="8"/>
        <end position="194"/>
    </location>
</feature>
<name>A0A1G7BEB2_9ACTN</name>
<dbReference type="InterPro" id="IPR036291">
    <property type="entry name" value="NAD(P)-bd_dom_sf"/>
</dbReference>
<dbReference type="CDD" id="cd05243">
    <property type="entry name" value="SDR_a5"/>
    <property type="match status" value="1"/>
</dbReference>
<proteinExistence type="predicted"/>
<reference evidence="2 3" key="1">
    <citation type="submission" date="2016-10" db="EMBL/GenBank/DDBJ databases">
        <authorList>
            <person name="de Groot N.N."/>
        </authorList>
    </citation>
    <scope>NUCLEOTIDE SEQUENCE [LARGE SCALE GENOMIC DNA]</scope>
    <source>
        <strain evidence="2 3">MON 2.2</strain>
    </source>
</reference>
<sequence>MTRIAVVGGHGAVARLLHPLLVAAGHTPVALVRREEQADAVAALGAEARMLDIEAADAATFAAAFEGCEAVVFAAGGGPDGNTERKRTVDLEGSTKSIEGARLAGIRRFVQVSAMGVDEPVGDDTSPVWQAYVEAKRDADAALRASDLDWTVVRPGGLTDDEPTGLVEVGATVSRGSIPRADVAAVVAACIDDPSTVGAQFELVSGDVPVGEAIAAAPHPA</sequence>
<organism evidence="2 3">
    <name type="scientific">Auraticoccus monumenti</name>
    <dbReference type="NCBI Taxonomy" id="675864"/>
    <lineage>
        <taxon>Bacteria</taxon>
        <taxon>Bacillati</taxon>
        <taxon>Actinomycetota</taxon>
        <taxon>Actinomycetes</taxon>
        <taxon>Propionibacteriales</taxon>
        <taxon>Propionibacteriaceae</taxon>
        <taxon>Auraticoccus</taxon>
    </lineage>
</organism>
<dbReference type="Pfam" id="PF13460">
    <property type="entry name" value="NAD_binding_10"/>
    <property type="match status" value="1"/>
</dbReference>